<dbReference type="InterPro" id="IPR011047">
    <property type="entry name" value="Quinoprotein_ADH-like_sf"/>
</dbReference>
<comment type="caution">
    <text evidence="2">The sequence shown here is derived from an EMBL/GenBank/DDBJ whole genome shotgun (WGS) entry which is preliminary data.</text>
</comment>
<accession>A0A1I4VVY0</accession>
<evidence type="ECO:0000313" key="3">
    <source>
        <dbReference type="Proteomes" id="UP000233491"/>
    </source>
</evidence>
<reference evidence="2 3" key="1">
    <citation type="submission" date="2017-12" db="EMBL/GenBank/DDBJ databases">
        <title>Anaerobic carbon monoxide metabolism by Pleomorphomonas carboxyditropha sp. nov., a new mesophilic hydrogenogenic carboxidotroph.</title>
        <authorList>
            <person name="Esquivel-Elizondo S."/>
            <person name="Krajmalnik-Brown R."/>
        </authorList>
    </citation>
    <scope>NUCLEOTIDE SEQUENCE [LARGE SCALE GENOMIC DNA]</scope>
    <source>
        <strain evidence="2 3">R5-392</strain>
    </source>
</reference>
<dbReference type="SMART" id="SM00320">
    <property type="entry name" value="WD40"/>
    <property type="match status" value="5"/>
</dbReference>
<dbReference type="InterPro" id="IPR015943">
    <property type="entry name" value="WD40/YVTN_repeat-like_dom_sf"/>
</dbReference>
<proteinExistence type="predicted"/>
<feature type="domain" description="Anaphase-promoting complex subunit 4-like WD40" evidence="1">
    <location>
        <begin position="260"/>
        <end position="321"/>
    </location>
</feature>
<evidence type="ECO:0000259" key="1">
    <source>
        <dbReference type="Pfam" id="PF12894"/>
    </source>
</evidence>
<dbReference type="SUPFAM" id="SSF50998">
    <property type="entry name" value="Quinoprotein alcohol dehydrogenase-like"/>
    <property type="match status" value="1"/>
</dbReference>
<dbReference type="EMBL" id="PJNW01000006">
    <property type="protein sequence ID" value="PKR89245.1"/>
    <property type="molecule type" value="Genomic_DNA"/>
</dbReference>
<protein>
    <recommendedName>
        <fullName evidence="1">Anaphase-promoting complex subunit 4-like WD40 domain-containing protein</fullName>
    </recommendedName>
</protein>
<dbReference type="Pfam" id="PF12894">
    <property type="entry name" value="ANAPC4_WD40"/>
    <property type="match status" value="1"/>
</dbReference>
<dbReference type="Pfam" id="PF00400">
    <property type="entry name" value="WD40"/>
    <property type="match status" value="1"/>
</dbReference>
<dbReference type="InterPro" id="IPR001680">
    <property type="entry name" value="WD40_rpt"/>
</dbReference>
<evidence type="ECO:0000313" key="2">
    <source>
        <dbReference type="EMBL" id="PKR89245.1"/>
    </source>
</evidence>
<dbReference type="Proteomes" id="UP000233491">
    <property type="component" value="Unassembled WGS sequence"/>
</dbReference>
<dbReference type="AlphaFoldDB" id="A0A1I4VVY0"/>
<gene>
    <name evidence="2" type="ORF">CXZ10_09995</name>
</gene>
<sequence length="323" mass="33744">MPEVTPLPLSGYVVDVHYVSGVPTFVLGDGAIALGTAGRVVKPHAGGILASALSADGKSVITGGDDGKVMRTTADGTSTLVAERGRKWIDVVAAGPGGAVAFASGRTVVVVDGTGKTHELERPRAALGLTFFPKGLRLAIAGYNGVGLWFPGTAAPVQELEWKGSHIAVTLSPDGANVVTSMQEMALHGWRLRDGQHMRMSGYPAKVKSMSWSVKGRYLATSGAGVSVLWPFFHKDGPMGQRPLELGGRQELVTRVACHPAEEIAALGYDDGMILLSRFSDREEVLLARPNGSPVSAMAWSGNGLELAFGCESGAAGLIDLTR</sequence>
<dbReference type="PANTHER" id="PTHR19879:SF9">
    <property type="entry name" value="TRANSCRIPTION INITIATION FACTOR TFIID SUBUNIT 5"/>
    <property type="match status" value="1"/>
</dbReference>
<organism evidence="2 3">
    <name type="scientific">Pleomorphomonas diazotrophica</name>
    <dbReference type="NCBI Taxonomy" id="1166257"/>
    <lineage>
        <taxon>Bacteria</taxon>
        <taxon>Pseudomonadati</taxon>
        <taxon>Pseudomonadota</taxon>
        <taxon>Alphaproteobacteria</taxon>
        <taxon>Hyphomicrobiales</taxon>
        <taxon>Pleomorphomonadaceae</taxon>
        <taxon>Pleomorphomonas</taxon>
    </lineage>
</organism>
<dbReference type="PANTHER" id="PTHR19879">
    <property type="entry name" value="TRANSCRIPTION INITIATION FACTOR TFIID"/>
    <property type="match status" value="1"/>
</dbReference>
<dbReference type="RefSeq" id="WP_101289023.1">
    <property type="nucleotide sequence ID" value="NZ_FOUQ01000013.1"/>
</dbReference>
<dbReference type="OrthoDB" id="9814620at2"/>
<dbReference type="InterPro" id="IPR024977">
    <property type="entry name" value="Apc4-like_WD40_dom"/>
</dbReference>
<keyword evidence="3" id="KW-1185">Reference proteome</keyword>
<name>A0A1I4VVY0_9HYPH</name>
<dbReference type="Gene3D" id="2.130.10.10">
    <property type="entry name" value="YVTN repeat-like/Quinoprotein amine dehydrogenase"/>
    <property type="match status" value="2"/>
</dbReference>